<feature type="region of interest" description="Disordered" evidence="1">
    <location>
        <begin position="1"/>
        <end position="31"/>
    </location>
</feature>
<name>A0A7U3YGJ9_GEOS0</name>
<evidence type="ECO:0000259" key="2">
    <source>
        <dbReference type="Pfam" id="PF02120"/>
    </source>
</evidence>
<organism evidence="3">
    <name type="scientific">Geobacillus sp. (strain Y4.1MC1)</name>
    <dbReference type="NCBI Taxonomy" id="581103"/>
    <lineage>
        <taxon>Bacteria</taxon>
        <taxon>Bacillati</taxon>
        <taxon>Bacillota</taxon>
        <taxon>Bacilli</taxon>
        <taxon>Bacillales</taxon>
        <taxon>Anoxybacillaceae</taxon>
        <taxon>Geobacillus</taxon>
    </lineage>
</organism>
<feature type="compositionally biased region" description="Low complexity" evidence="1">
    <location>
        <begin position="17"/>
        <end position="27"/>
    </location>
</feature>
<dbReference type="CDD" id="cd17470">
    <property type="entry name" value="T3SS_Flik_C"/>
    <property type="match status" value="1"/>
</dbReference>
<protein>
    <submittedName>
        <fullName evidence="3">Flagellar hook-length control protein-like, C-terminal domain protein</fullName>
    </submittedName>
</protein>
<keyword evidence="3" id="KW-0966">Cell projection</keyword>
<dbReference type="Pfam" id="PF02120">
    <property type="entry name" value="Flg_hook"/>
    <property type="match status" value="1"/>
</dbReference>
<feature type="domain" description="Flagellar hook-length control protein-like C-terminal" evidence="2">
    <location>
        <begin position="317"/>
        <end position="387"/>
    </location>
</feature>
<dbReference type="InterPro" id="IPR038610">
    <property type="entry name" value="FliK-like_C_sf"/>
</dbReference>
<accession>A0A7U3YGJ9</accession>
<feature type="region of interest" description="Disordered" evidence="1">
    <location>
        <begin position="401"/>
        <end position="421"/>
    </location>
</feature>
<reference evidence="3" key="1">
    <citation type="submission" date="2010-10" db="EMBL/GenBank/DDBJ databases">
        <title>Complete sequence of chromosome of Geobacillus sp. Y4.1MC1.</title>
        <authorList>
            <consortium name="US DOE Joint Genome Institute"/>
            <person name="Lucas S."/>
            <person name="Copeland A."/>
            <person name="Lapidus A."/>
            <person name="Cheng J.-F."/>
            <person name="Bruce D."/>
            <person name="Goodwin L."/>
            <person name="Pitluck S."/>
            <person name="Chertkov O."/>
            <person name="Zhang X."/>
            <person name="Detter J.C."/>
            <person name="Han C."/>
            <person name="Tapia R."/>
            <person name="Land M."/>
            <person name="Hauser L."/>
            <person name="Jeffries C."/>
            <person name="Kyrpides N."/>
            <person name="Ivanova N."/>
            <person name="Ovchinnikova G."/>
            <person name="Brumm P."/>
            <person name="Mead D."/>
            <person name="Woyke T."/>
        </authorList>
    </citation>
    <scope>NUCLEOTIDE SEQUENCE [LARGE SCALE GENOMIC DNA]</scope>
    <source>
        <strain evidence="3">Y4.1MC1</strain>
    </source>
</reference>
<keyword evidence="3" id="KW-0969">Cilium</keyword>
<keyword evidence="3" id="KW-0282">Flagellum</keyword>
<sequence>MKIGTNYQPFIPQTVGPPTKAAAKPAAGNGETSPFQQLLAIMGTNEKNEEGNVLVSRERFSEPPKQQEEAAGQMAIEEWLPFLLFIWNNMADVNQTDDASMFANRPIGQAVANNEMIARFIQQIDKNMLINQISDAMNEESSPRLLSLLDSDAFVEFIEQMDKNVPMKLSNGMNDESSRLFPFLDADMTLSQNGTARNIDIQTLFREILARWNNQEEKSAAISSNSDLAEKRLWPNRFFPSSSSVFSQSFNSPSGNAAATEKNSSMTLFTVPLPDGNIVAPQANAPMIVVDETLSGPKANESFLQQLTNIIQSGRLTRFQNGNAQLVIRLYPEHLGTLTVKIAREHGTLTAKLIASTDSAKELLDANLSQLYHVLSTENITVEKWNALAQDRYMPAFYQEERGHEQKERQQRKEERPKKQSFHTAFMTEMIDTEA</sequence>
<proteinExistence type="predicted"/>
<dbReference type="KEGG" id="gmc:GY4MC1_2682"/>
<dbReference type="InterPro" id="IPR021136">
    <property type="entry name" value="Flagellar_hook_control-like_C"/>
</dbReference>
<gene>
    <name evidence="3" type="ORF">GY4MC1_2682</name>
</gene>
<dbReference type="Gene3D" id="3.30.750.140">
    <property type="match status" value="1"/>
</dbReference>
<feature type="compositionally biased region" description="Basic and acidic residues" evidence="1">
    <location>
        <begin position="401"/>
        <end position="418"/>
    </location>
</feature>
<dbReference type="AlphaFoldDB" id="A0A7U3YGJ9"/>
<evidence type="ECO:0000256" key="1">
    <source>
        <dbReference type="SAM" id="MobiDB-lite"/>
    </source>
</evidence>
<evidence type="ECO:0000313" key="3">
    <source>
        <dbReference type="EMBL" id="ADP75378.1"/>
    </source>
</evidence>
<dbReference type="EMBL" id="CP002293">
    <property type="protein sequence ID" value="ADP75378.1"/>
    <property type="molecule type" value="Genomic_DNA"/>
</dbReference>